<proteinExistence type="predicted"/>
<keyword evidence="1" id="KW-1133">Transmembrane helix</keyword>
<dbReference type="Proteomes" id="UP000316614">
    <property type="component" value="Chromosome"/>
</dbReference>
<dbReference type="Pfam" id="PF25221">
    <property type="entry name" value="5TMH_Lnb"/>
    <property type="match status" value="1"/>
</dbReference>
<evidence type="ECO:0000259" key="3">
    <source>
        <dbReference type="Pfam" id="PF25221"/>
    </source>
</evidence>
<feature type="domain" description="Lnb N-terminal periplasmic" evidence="2">
    <location>
        <begin position="19"/>
        <end position="160"/>
    </location>
</feature>
<gene>
    <name evidence="4" type="ORF">FKX85_04315</name>
</gene>
<accession>A0A514CF74</accession>
<dbReference type="AlphaFoldDB" id="A0A514CF74"/>
<feature type="transmembrane region" description="Helical" evidence="1">
    <location>
        <begin position="338"/>
        <end position="357"/>
    </location>
</feature>
<feature type="domain" description="Lnb-like transmembrane" evidence="3">
    <location>
        <begin position="246"/>
        <end position="380"/>
    </location>
</feature>
<evidence type="ECO:0000313" key="5">
    <source>
        <dbReference type="Proteomes" id="UP000316614"/>
    </source>
</evidence>
<reference evidence="4 5" key="1">
    <citation type="submission" date="2019-06" db="EMBL/GenBank/DDBJ databases">
        <title>Echinicola alkalisoli sp. nov. isolated from saline soil.</title>
        <authorList>
            <person name="Sun J.-Q."/>
            <person name="Xu L."/>
        </authorList>
    </citation>
    <scope>NUCLEOTIDE SEQUENCE [LARGE SCALE GENOMIC DNA]</scope>
    <source>
        <strain evidence="4 5">LN3S3</strain>
    </source>
</reference>
<dbReference type="RefSeq" id="WP_141613560.1">
    <property type="nucleotide sequence ID" value="NZ_CP041253.1"/>
</dbReference>
<keyword evidence="1" id="KW-0812">Transmembrane</keyword>
<feature type="transmembrane region" description="Helical" evidence="1">
    <location>
        <begin position="363"/>
        <end position="380"/>
    </location>
</feature>
<evidence type="ECO:0000313" key="4">
    <source>
        <dbReference type="EMBL" id="QDH78304.1"/>
    </source>
</evidence>
<dbReference type="InterPro" id="IPR057436">
    <property type="entry name" value="5TMH_Lnb"/>
</dbReference>
<organism evidence="4 5">
    <name type="scientific">Echinicola soli</name>
    <dbReference type="NCBI Taxonomy" id="2591634"/>
    <lineage>
        <taxon>Bacteria</taxon>
        <taxon>Pseudomonadati</taxon>
        <taxon>Bacteroidota</taxon>
        <taxon>Cytophagia</taxon>
        <taxon>Cytophagales</taxon>
        <taxon>Cyclobacteriaceae</taxon>
        <taxon>Echinicola</taxon>
    </lineage>
</organism>
<dbReference type="OrthoDB" id="319167at2"/>
<feature type="transmembrane region" description="Helical" evidence="1">
    <location>
        <begin position="252"/>
        <end position="270"/>
    </location>
</feature>
<keyword evidence="5" id="KW-1185">Reference proteome</keyword>
<name>A0A514CF74_9BACT</name>
<dbReference type="EMBL" id="CP041253">
    <property type="protein sequence ID" value="QDH78304.1"/>
    <property type="molecule type" value="Genomic_DNA"/>
</dbReference>
<keyword evidence="1" id="KW-0472">Membrane</keyword>
<dbReference type="InterPro" id="IPR025178">
    <property type="entry name" value="Lnb_N"/>
</dbReference>
<protein>
    <submittedName>
        <fullName evidence="4">DUF4105 domain-containing protein</fullName>
    </submittedName>
</protein>
<evidence type="ECO:0000256" key="1">
    <source>
        <dbReference type="SAM" id="Phobius"/>
    </source>
</evidence>
<sequence>MKKSVLLFTIILLAFSQLYAKNYRVSLLTCDPGGELYSVFGHSAVRVTDMETGRDLVYNYGTFDFNPSFYMKFARGKLDYWLSVSPYDRFIGHYTYLGQAVREQVLDLNDQQAAKMVEFLQINYQPDNRYYRYDFFYDNCATRIRDMLETVLGKQLEWNDPEGEEESTFRNLIDEYVYPLPWGDLGIDLALGSVIDVEASEREKQFLPDYMEAAFDRAEIVGDGPTRPLVKSHMTLLDLPPVDVAPSLFNPYFLFWGIAIFFMVITYIGFRKKRLFIGFDQGFFGILGVLGIVVVLLWFFTEHTATKYNWNLLWAFPLHGLLVYGLGMKVPAPWLKKYLLFALIMADAAVVFWILGWQSFHPSVLPLILVVILRTNYLYYNVDRIKAQRRIISG</sequence>
<feature type="transmembrane region" description="Helical" evidence="1">
    <location>
        <begin position="282"/>
        <end position="301"/>
    </location>
</feature>
<evidence type="ECO:0000259" key="2">
    <source>
        <dbReference type="Pfam" id="PF13387"/>
    </source>
</evidence>
<feature type="transmembrane region" description="Helical" evidence="1">
    <location>
        <begin position="307"/>
        <end position="326"/>
    </location>
</feature>
<dbReference type="Pfam" id="PF13387">
    <property type="entry name" value="Lnb_N"/>
    <property type="match status" value="1"/>
</dbReference>
<dbReference type="KEGG" id="echi:FKX85_04315"/>